<dbReference type="OrthoDB" id="8479569at2"/>
<dbReference type="Proteomes" id="UP000183685">
    <property type="component" value="Unassembled WGS sequence"/>
</dbReference>
<dbReference type="STRING" id="637679.GCA_001550055_02681"/>
<proteinExistence type="predicted"/>
<sequence>MSGIGATLAIMMMLFQGIDETGTAVARPLGEVHLNEGNGSYYQVFEFYGKPPHTWRHAKRMVRGYLYEGREGQLATVKDVETHYFLLLNFPMIRTSPMWLGLSATCNETADLLWVDGSNLADQSFRGFGEGALRDISRTCRARKDSGMEIPIFYEPDAFGVRWQMGRGNQNLTYMMVEFPVPAEEEAAEEEAAEEGGQD</sequence>
<evidence type="ECO:0000313" key="1">
    <source>
        <dbReference type="EMBL" id="SDD60483.1"/>
    </source>
</evidence>
<dbReference type="AlphaFoldDB" id="A0A1G6W437"/>
<protein>
    <submittedName>
        <fullName evidence="1">Uncharacterized protein</fullName>
    </submittedName>
</protein>
<gene>
    <name evidence="1" type="ORF">SAMN04488071_0966</name>
</gene>
<reference evidence="1 2" key="1">
    <citation type="submission" date="2016-10" db="EMBL/GenBank/DDBJ databases">
        <authorList>
            <person name="de Groot N.N."/>
        </authorList>
    </citation>
    <scope>NUCLEOTIDE SEQUENCE [LARGE SCALE GENOMIC DNA]</scope>
    <source>
        <strain evidence="1 2">CGMCC 1.9109</strain>
    </source>
</reference>
<dbReference type="EMBL" id="FNAK01000002">
    <property type="protein sequence ID" value="SDD60483.1"/>
    <property type="molecule type" value="Genomic_DNA"/>
</dbReference>
<dbReference type="InterPro" id="IPR016186">
    <property type="entry name" value="C-type_lectin-like/link_sf"/>
</dbReference>
<dbReference type="Gene3D" id="3.10.100.10">
    <property type="entry name" value="Mannose-Binding Protein A, subunit A"/>
    <property type="match status" value="1"/>
</dbReference>
<dbReference type="InterPro" id="IPR016187">
    <property type="entry name" value="CTDL_fold"/>
</dbReference>
<dbReference type="SUPFAM" id="SSF56436">
    <property type="entry name" value="C-type lectin-like"/>
    <property type="match status" value="1"/>
</dbReference>
<accession>A0A1G6W437</accession>
<dbReference type="CDD" id="cd00037">
    <property type="entry name" value="CLECT"/>
    <property type="match status" value="1"/>
</dbReference>
<name>A0A1G6W437_9PROT</name>
<dbReference type="RefSeq" id="WP_068305884.1">
    <property type="nucleotide sequence ID" value="NZ_FNAK01000002.1"/>
</dbReference>
<keyword evidence="2" id="KW-1185">Reference proteome</keyword>
<evidence type="ECO:0000313" key="2">
    <source>
        <dbReference type="Proteomes" id="UP000183685"/>
    </source>
</evidence>
<organism evidence="1 2">
    <name type="scientific">Kordiimonas lacus</name>
    <dbReference type="NCBI Taxonomy" id="637679"/>
    <lineage>
        <taxon>Bacteria</taxon>
        <taxon>Pseudomonadati</taxon>
        <taxon>Pseudomonadota</taxon>
        <taxon>Alphaproteobacteria</taxon>
        <taxon>Kordiimonadales</taxon>
        <taxon>Kordiimonadaceae</taxon>
        <taxon>Kordiimonas</taxon>
    </lineage>
</organism>